<dbReference type="OrthoDB" id="5989160at2759"/>
<dbReference type="EMBL" id="JANIIK010000039">
    <property type="protein sequence ID" value="KAJ3609510.1"/>
    <property type="molecule type" value="Genomic_DNA"/>
</dbReference>
<evidence type="ECO:0000256" key="5">
    <source>
        <dbReference type="SAM" id="SignalP"/>
    </source>
</evidence>
<dbReference type="PANTHER" id="PTHR10239">
    <property type="entry name" value="ISTHMIN-2"/>
    <property type="match status" value="1"/>
</dbReference>
<dbReference type="PANTHER" id="PTHR10239:SF32">
    <property type="entry name" value="ADHESION G PROTEIN-COUPLED RECEPTOR B2"/>
    <property type="match status" value="1"/>
</dbReference>
<evidence type="ECO:0000256" key="3">
    <source>
        <dbReference type="ARBA" id="ARBA00022729"/>
    </source>
</evidence>
<comment type="caution">
    <text evidence="7">The sequence shown here is derived from an EMBL/GenBank/DDBJ whole genome shotgun (WGS) entry which is preliminary data.</text>
</comment>
<feature type="signal peptide" evidence="5">
    <location>
        <begin position="1"/>
        <end position="23"/>
    </location>
</feature>
<keyword evidence="4" id="KW-1015">Disulfide bond</keyword>
<dbReference type="GO" id="GO:0004930">
    <property type="term" value="F:G protein-coupled receptor activity"/>
    <property type="evidence" value="ECO:0007669"/>
    <property type="project" value="InterPro"/>
</dbReference>
<keyword evidence="2" id="KW-0964">Secreted</keyword>
<dbReference type="Proteomes" id="UP001148018">
    <property type="component" value="Unassembled WGS sequence"/>
</dbReference>
<gene>
    <name evidence="7" type="ORF">NHX12_024031</name>
</gene>
<evidence type="ECO:0000256" key="1">
    <source>
        <dbReference type="ARBA" id="ARBA00004613"/>
    </source>
</evidence>
<reference evidence="7" key="1">
    <citation type="submission" date="2022-07" db="EMBL/GenBank/DDBJ databases">
        <title>Chromosome-level genome of Muraenolepis orangiensis.</title>
        <authorList>
            <person name="Kim J."/>
        </authorList>
    </citation>
    <scope>NUCLEOTIDE SEQUENCE</scope>
    <source>
        <strain evidence="7">KU_S4_2022</strain>
        <tissue evidence="7">Muscle</tissue>
    </source>
</reference>
<keyword evidence="8" id="KW-1185">Reference proteome</keyword>
<feature type="chain" id="PRO_5040470712" description="Adhesion G protein-coupled receptor B N-terminal domain-containing protein" evidence="5">
    <location>
        <begin position="24"/>
        <end position="320"/>
    </location>
</feature>
<evidence type="ECO:0000256" key="2">
    <source>
        <dbReference type="ARBA" id="ARBA00022525"/>
    </source>
</evidence>
<feature type="domain" description="Adhesion G protein-coupled receptor B N-terminal" evidence="6">
    <location>
        <begin position="60"/>
        <end position="255"/>
    </location>
</feature>
<evidence type="ECO:0000313" key="8">
    <source>
        <dbReference type="Proteomes" id="UP001148018"/>
    </source>
</evidence>
<comment type="subcellular location">
    <subcellularLocation>
        <location evidence="1">Secreted</location>
    </subcellularLocation>
</comment>
<evidence type="ECO:0000313" key="7">
    <source>
        <dbReference type="EMBL" id="KAJ3609510.1"/>
    </source>
</evidence>
<accession>A0A9Q0ELE3</accession>
<proteinExistence type="predicted"/>
<dbReference type="GO" id="GO:0005576">
    <property type="term" value="C:extracellular region"/>
    <property type="evidence" value="ECO:0007669"/>
    <property type="project" value="UniProtKB-SubCell"/>
</dbReference>
<dbReference type="AlphaFoldDB" id="A0A9Q0ELE3"/>
<keyword evidence="3 5" id="KW-0732">Signal</keyword>
<dbReference type="InterPro" id="IPR051867">
    <property type="entry name" value="Angio_Inhib/Adhesion_GPCR"/>
</dbReference>
<sequence>MNTAGGVCLSVLSSFLAVAGALAATSALAPVRLSALTIATAADSGAEGSYSSSSAASSSSPCSSLVAGVLYGSFSLRELFPSRLPGCSWSLENPDPTKYSLYLRFTRHPSVCRTHSPVLLSIDHYLANHSCPPQTHADPARDRQALDLCGDGGSGDGGDAPFAFLQFNKNFVQLCLSRHPAPEQPPLAKETLELRLVEVLLINKENSSRFTCGVLCRWLEECLRGGGRHGGEGREDRGDDGCGVTQTGCVCPNHNMAAVAPAAIPLLPATPHAGDGSPGPEVCVTEQNSNVAIAIAPRDVRQGKAATLIIFALGRLPAGS</sequence>
<name>A0A9Q0ELE3_9TELE</name>
<evidence type="ECO:0000256" key="4">
    <source>
        <dbReference type="ARBA" id="ARBA00023157"/>
    </source>
</evidence>
<dbReference type="Pfam" id="PF19188">
    <property type="entry name" value="AGRB_N"/>
    <property type="match status" value="1"/>
</dbReference>
<evidence type="ECO:0000259" key="6">
    <source>
        <dbReference type="Pfam" id="PF19188"/>
    </source>
</evidence>
<dbReference type="GO" id="GO:0005886">
    <property type="term" value="C:plasma membrane"/>
    <property type="evidence" value="ECO:0007669"/>
    <property type="project" value="InterPro"/>
</dbReference>
<protein>
    <recommendedName>
        <fullName evidence="6">Adhesion G protein-coupled receptor B N-terminal domain-containing protein</fullName>
    </recommendedName>
</protein>
<dbReference type="InterPro" id="IPR043838">
    <property type="entry name" value="AGRB_N"/>
</dbReference>
<organism evidence="7 8">
    <name type="scientific">Muraenolepis orangiensis</name>
    <name type="common">Patagonian moray cod</name>
    <dbReference type="NCBI Taxonomy" id="630683"/>
    <lineage>
        <taxon>Eukaryota</taxon>
        <taxon>Metazoa</taxon>
        <taxon>Chordata</taxon>
        <taxon>Craniata</taxon>
        <taxon>Vertebrata</taxon>
        <taxon>Euteleostomi</taxon>
        <taxon>Actinopterygii</taxon>
        <taxon>Neopterygii</taxon>
        <taxon>Teleostei</taxon>
        <taxon>Neoteleostei</taxon>
        <taxon>Acanthomorphata</taxon>
        <taxon>Zeiogadaria</taxon>
        <taxon>Gadariae</taxon>
        <taxon>Gadiformes</taxon>
        <taxon>Muraenolepidoidei</taxon>
        <taxon>Muraenolepididae</taxon>
        <taxon>Muraenolepis</taxon>
    </lineage>
</organism>